<accession>F8QI69</accession>
<reference evidence="5" key="1">
    <citation type="journal article" date="2011" name="Science">
        <title>The plant cell wall-decomposing machinery underlies the functional diversity of forest fungi.</title>
        <authorList>
            <person name="Eastwood D.C."/>
            <person name="Floudas D."/>
            <person name="Binder M."/>
            <person name="Majcherczyk A."/>
            <person name="Schneider P."/>
            <person name="Aerts A."/>
            <person name="Asiegbu F.O."/>
            <person name="Baker S.E."/>
            <person name="Barry K."/>
            <person name="Bendiksby M."/>
            <person name="Blumentritt M."/>
            <person name="Coutinho P.M."/>
            <person name="Cullen D."/>
            <person name="de Vries R.P."/>
            <person name="Gathman A."/>
            <person name="Goodell B."/>
            <person name="Henrissat B."/>
            <person name="Ihrmark K."/>
            <person name="Kauserud H."/>
            <person name="Kohler A."/>
            <person name="LaButti K."/>
            <person name="Lapidus A."/>
            <person name="Lavin J.L."/>
            <person name="Lee Y.-H."/>
            <person name="Lindquist E."/>
            <person name="Lilly W."/>
            <person name="Lucas S."/>
            <person name="Morin E."/>
            <person name="Murat C."/>
            <person name="Oguiza J.A."/>
            <person name="Park J."/>
            <person name="Pisabarro A.G."/>
            <person name="Riley R."/>
            <person name="Rosling A."/>
            <person name="Salamov A."/>
            <person name="Schmidt O."/>
            <person name="Schmutz J."/>
            <person name="Skrede I."/>
            <person name="Stenlid J."/>
            <person name="Wiebenga A."/>
            <person name="Xie X."/>
            <person name="Kuees U."/>
            <person name="Hibbett D.S."/>
            <person name="Hoffmeister D."/>
            <person name="Hoegberg N."/>
            <person name="Martin F."/>
            <person name="Grigoriev I.V."/>
            <person name="Watkinson S.C."/>
        </authorList>
    </citation>
    <scope>NUCLEOTIDE SEQUENCE [LARGE SCALE GENOMIC DNA]</scope>
    <source>
        <strain evidence="5">strain S7.3</strain>
    </source>
</reference>
<evidence type="ECO:0000313" key="5">
    <source>
        <dbReference type="Proteomes" id="UP000008063"/>
    </source>
</evidence>
<evidence type="ECO:0000256" key="1">
    <source>
        <dbReference type="ARBA" id="ARBA00001968"/>
    </source>
</evidence>
<gene>
    <name evidence="4" type="ORF">SERLA73DRAFT_16763</name>
</gene>
<dbReference type="AlphaFoldDB" id="F8QI69"/>
<feature type="domain" description="DDE Tnp4" evidence="3">
    <location>
        <begin position="4"/>
        <end position="57"/>
    </location>
</feature>
<evidence type="ECO:0000313" key="4">
    <source>
        <dbReference type="EMBL" id="EGN92005.1"/>
    </source>
</evidence>
<dbReference type="Proteomes" id="UP000008063">
    <property type="component" value="Unassembled WGS sequence"/>
</dbReference>
<dbReference type="EMBL" id="GL945519">
    <property type="protein sequence ID" value="EGN92005.1"/>
    <property type="molecule type" value="Genomic_DNA"/>
</dbReference>
<evidence type="ECO:0000256" key="2">
    <source>
        <dbReference type="ARBA" id="ARBA00022723"/>
    </source>
</evidence>
<proteinExistence type="predicted"/>
<keyword evidence="5" id="KW-1185">Reference proteome</keyword>
<protein>
    <recommendedName>
        <fullName evidence="3">DDE Tnp4 domain-containing protein</fullName>
    </recommendedName>
</protein>
<dbReference type="GO" id="GO:0046872">
    <property type="term" value="F:metal ion binding"/>
    <property type="evidence" value="ECO:0007669"/>
    <property type="project" value="UniProtKB-KW"/>
</dbReference>
<feature type="non-terminal residue" evidence="4">
    <location>
        <position position="1"/>
    </location>
</feature>
<comment type="cofactor">
    <cofactor evidence="1">
        <name>a divalent metal cation</name>
        <dbReference type="ChEBI" id="CHEBI:60240"/>
    </cofactor>
</comment>
<sequence>RPRSKEELSNLQHAQARNCIERIFGIFKRCFRTLLCPPEFDMNIQARIPSSLCMLHNYIWMHDP</sequence>
<dbReference type="HOGENOM" id="CLU_183425_1_0_1"/>
<dbReference type="OrthoDB" id="2684964at2759"/>
<dbReference type="InParanoid" id="F8QI69"/>
<name>F8QI69_SERL3</name>
<dbReference type="InterPro" id="IPR027806">
    <property type="entry name" value="HARBI1_dom"/>
</dbReference>
<feature type="non-terminal residue" evidence="4">
    <location>
        <position position="64"/>
    </location>
</feature>
<keyword evidence="2" id="KW-0479">Metal-binding</keyword>
<dbReference type="Pfam" id="PF13359">
    <property type="entry name" value="DDE_Tnp_4"/>
    <property type="match status" value="1"/>
</dbReference>
<organism evidence="5">
    <name type="scientific">Serpula lacrymans var. lacrymans (strain S7.3)</name>
    <name type="common">Dry rot fungus</name>
    <dbReference type="NCBI Taxonomy" id="936435"/>
    <lineage>
        <taxon>Eukaryota</taxon>
        <taxon>Fungi</taxon>
        <taxon>Dikarya</taxon>
        <taxon>Basidiomycota</taxon>
        <taxon>Agaricomycotina</taxon>
        <taxon>Agaricomycetes</taxon>
        <taxon>Agaricomycetidae</taxon>
        <taxon>Boletales</taxon>
        <taxon>Coniophorineae</taxon>
        <taxon>Serpulaceae</taxon>
        <taxon>Serpula</taxon>
    </lineage>
</organism>
<dbReference type="STRING" id="936435.F8QI69"/>
<evidence type="ECO:0000259" key="3">
    <source>
        <dbReference type="Pfam" id="PF13359"/>
    </source>
</evidence>